<feature type="non-terminal residue" evidence="2">
    <location>
        <position position="72"/>
    </location>
</feature>
<evidence type="ECO:0000256" key="1">
    <source>
        <dbReference type="SAM" id="MobiDB-lite"/>
    </source>
</evidence>
<feature type="region of interest" description="Disordered" evidence="1">
    <location>
        <begin position="1"/>
        <end position="72"/>
    </location>
</feature>
<reference evidence="2" key="1">
    <citation type="submission" date="2020-02" db="EMBL/GenBank/DDBJ databases">
        <authorList>
            <person name="Meier V. D."/>
        </authorList>
    </citation>
    <scope>NUCLEOTIDE SEQUENCE</scope>
    <source>
        <strain evidence="2">AVDCRST_MAG68</strain>
    </source>
</reference>
<organism evidence="2">
    <name type="scientific">uncultured Gemmatimonadota bacterium</name>
    <dbReference type="NCBI Taxonomy" id="203437"/>
    <lineage>
        <taxon>Bacteria</taxon>
        <taxon>Pseudomonadati</taxon>
        <taxon>Gemmatimonadota</taxon>
        <taxon>environmental samples</taxon>
    </lineage>
</organism>
<gene>
    <name evidence="2" type="ORF">AVDCRST_MAG68-3045</name>
</gene>
<feature type="compositionally biased region" description="Basic residues" evidence="1">
    <location>
        <begin position="1"/>
        <end position="22"/>
    </location>
</feature>
<sequence length="72" mass="7978">AQHRHRQVVQRRQGLRLHHPRGRREGLLRPLLRHRGAGLPHARRGRPGGVQARERRKGPGRGGGGARGGEGL</sequence>
<feature type="non-terminal residue" evidence="2">
    <location>
        <position position="1"/>
    </location>
</feature>
<protein>
    <submittedName>
        <fullName evidence="2">Cold shock protein of CSP family</fullName>
    </submittedName>
</protein>
<evidence type="ECO:0000313" key="2">
    <source>
        <dbReference type="EMBL" id="CAA9341071.1"/>
    </source>
</evidence>
<feature type="compositionally biased region" description="Basic residues" evidence="1">
    <location>
        <begin position="31"/>
        <end position="46"/>
    </location>
</feature>
<accession>A0A6J4LSP3</accession>
<name>A0A6J4LSP3_9BACT</name>
<dbReference type="EMBL" id="CADCTW010000141">
    <property type="protein sequence ID" value="CAA9341071.1"/>
    <property type="molecule type" value="Genomic_DNA"/>
</dbReference>
<dbReference type="AlphaFoldDB" id="A0A6J4LSP3"/>
<proteinExistence type="predicted"/>
<feature type="compositionally biased region" description="Gly residues" evidence="1">
    <location>
        <begin position="60"/>
        <end position="72"/>
    </location>
</feature>